<dbReference type="EMBL" id="WJXA01000001">
    <property type="protein sequence ID" value="KAF7152239.1"/>
    <property type="molecule type" value="Genomic_DNA"/>
</dbReference>
<name>A0A834HDX6_RHOSS</name>
<dbReference type="InterPro" id="IPR005174">
    <property type="entry name" value="KIB1-4_b-propeller"/>
</dbReference>
<protein>
    <recommendedName>
        <fullName evidence="1">KIB1-4 beta-propeller domain-containing protein</fullName>
    </recommendedName>
</protein>
<gene>
    <name evidence="2" type="ORF">RHSIM_Rhsim01G0008700</name>
</gene>
<evidence type="ECO:0000259" key="1">
    <source>
        <dbReference type="Pfam" id="PF03478"/>
    </source>
</evidence>
<accession>A0A834HDX6</accession>
<dbReference type="Proteomes" id="UP000626092">
    <property type="component" value="Unassembled WGS sequence"/>
</dbReference>
<feature type="domain" description="KIB1-4 beta-propeller" evidence="1">
    <location>
        <begin position="16"/>
        <end position="130"/>
    </location>
</feature>
<sequence length="236" mass="27191">MWWNNSPYFIFDCNPVFHHGEFYCLGQHGNLGVFNPDENYWRVLDKPHRQPEPCDPFLSHKRNFLVECNGELLLVSMSFIGRSISVSKLDSVEMMSHKVDSLGDQMLYVSNASSLSAIRVVQGMENKIYLPKIHGKCKSWGGLIEHKNFASWRLDIFKLDLSVLEWVKVESLGDHTFFINEDANCISCSSTKSGTLGNSIYIMQHDDESMYVFDIEEMRIYTHHPSPYLGRNVAQK</sequence>
<evidence type="ECO:0000313" key="2">
    <source>
        <dbReference type="EMBL" id="KAF7152239.1"/>
    </source>
</evidence>
<organism evidence="2 3">
    <name type="scientific">Rhododendron simsii</name>
    <name type="common">Sims's rhododendron</name>
    <dbReference type="NCBI Taxonomy" id="118357"/>
    <lineage>
        <taxon>Eukaryota</taxon>
        <taxon>Viridiplantae</taxon>
        <taxon>Streptophyta</taxon>
        <taxon>Embryophyta</taxon>
        <taxon>Tracheophyta</taxon>
        <taxon>Spermatophyta</taxon>
        <taxon>Magnoliopsida</taxon>
        <taxon>eudicotyledons</taxon>
        <taxon>Gunneridae</taxon>
        <taxon>Pentapetalae</taxon>
        <taxon>asterids</taxon>
        <taxon>Ericales</taxon>
        <taxon>Ericaceae</taxon>
        <taxon>Ericoideae</taxon>
        <taxon>Rhodoreae</taxon>
        <taxon>Rhododendron</taxon>
    </lineage>
</organism>
<feature type="domain" description="KIB1-4 beta-propeller" evidence="1">
    <location>
        <begin position="150"/>
        <end position="214"/>
    </location>
</feature>
<dbReference type="PANTHER" id="PTHR33127">
    <property type="entry name" value="TRANSMEMBRANE PROTEIN"/>
    <property type="match status" value="1"/>
</dbReference>
<evidence type="ECO:0000313" key="3">
    <source>
        <dbReference type="Proteomes" id="UP000626092"/>
    </source>
</evidence>
<dbReference type="AlphaFoldDB" id="A0A834HDX6"/>
<dbReference type="Pfam" id="PF03478">
    <property type="entry name" value="Beta-prop_KIB1-4"/>
    <property type="match status" value="2"/>
</dbReference>
<comment type="caution">
    <text evidence="2">The sequence shown here is derived from an EMBL/GenBank/DDBJ whole genome shotgun (WGS) entry which is preliminary data.</text>
</comment>
<proteinExistence type="predicted"/>
<keyword evidence="3" id="KW-1185">Reference proteome</keyword>
<dbReference type="PANTHER" id="PTHR33127:SF5">
    <property type="entry name" value="TRANSMEMBRANE PROTEIN"/>
    <property type="match status" value="1"/>
</dbReference>
<dbReference type="OrthoDB" id="1863935at2759"/>
<reference evidence="2" key="1">
    <citation type="submission" date="2019-11" db="EMBL/GenBank/DDBJ databases">
        <authorList>
            <person name="Liu Y."/>
            <person name="Hou J."/>
            <person name="Li T.-Q."/>
            <person name="Guan C.-H."/>
            <person name="Wu X."/>
            <person name="Wu H.-Z."/>
            <person name="Ling F."/>
            <person name="Zhang R."/>
            <person name="Shi X.-G."/>
            <person name="Ren J.-P."/>
            <person name="Chen E.-F."/>
            <person name="Sun J.-M."/>
        </authorList>
    </citation>
    <scope>NUCLEOTIDE SEQUENCE</scope>
    <source>
        <strain evidence="2">Adult_tree_wgs_1</strain>
        <tissue evidence="2">Leaves</tissue>
    </source>
</reference>